<reference evidence="1" key="1">
    <citation type="submission" date="2018-05" db="EMBL/GenBank/DDBJ databases">
        <authorList>
            <person name="Lanie J.A."/>
            <person name="Ng W.-L."/>
            <person name="Kazmierczak K.M."/>
            <person name="Andrzejewski T.M."/>
            <person name="Davidsen T.M."/>
            <person name="Wayne K.J."/>
            <person name="Tettelin H."/>
            <person name="Glass J.I."/>
            <person name="Rusch D."/>
            <person name="Podicherti R."/>
            <person name="Tsui H.-C.T."/>
            <person name="Winkler M.E."/>
        </authorList>
    </citation>
    <scope>NUCLEOTIDE SEQUENCE</scope>
</reference>
<sequence>WGSSASKDDLIKRNENIGDTNNVTVYWRANASVSTAPTVVGKNVDWTRVRIYDDYSSGTYTYNRDNYEYVKHTDTIWRLTRTGTGKTPEAGSQYWIRGDLCGKILSSCKCRFQWQPQSGSTVVPKVDKNTDIPLPFGGFPGSEKYR</sequence>
<proteinExistence type="predicted"/>
<gene>
    <name evidence="1" type="ORF">METZ01_LOCUS491444</name>
</gene>
<organism evidence="1">
    <name type="scientific">marine metagenome</name>
    <dbReference type="NCBI Taxonomy" id="408172"/>
    <lineage>
        <taxon>unclassified sequences</taxon>
        <taxon>metagenomes</taxon>
        <taxon>ecological metagenomes</taxon>
    </lineage>
</organism>
<accession>A0A383D2Q5</accession>
<protein>
    <submittedName>
        <fullName evidence="1">Uncharacterized protein</fullName>
    </submittedName>
</protein>
<dbReference type="AlphaFoldDB" id="A0A383D2Q5"/>
<dbReference type="EMBL" id="UINC01213697">
    <property type="protein sequence ID" value="SVE38590.1"/>
    <property type="molecule type" value="Genomic_DNA"/>
</dbReference>
<feature type="non-terminal residue" evidence="1">
    <location>
        <position position="1"/>
    </location>
</feature>
<evidence type="ECO:0000313" key="1">
    <source>
        <dbReference type="EMBL" id="SVE38590.1"/>
    </source>
</evidence>
<name>A0A383D2Q5_9ZZZZ</name>